<comment type="subcellular location">
    <subcellularLocation>
        <location evidence="1 7">Nucleus</location>
    </subcellularLocation>
</comment>
<keyword evidence="6 7" id="KW-0131">Cell cycle</keyword>
<evidence type="ECO:0000259" key="9">
    <source>
        <dbReference type="Pfam" id="PF07962"/>
    </source>
</evidence>
<feature type="compositionally biased region" description="Low complexity" evidence="8">
    <location>
        <begin position="224"/>
        <end position="233"/>
    </location>
</feature>
<dbReference type="PANTHER" id="PTHR13220">
    <property type="entry name" value="TIMELESS INTERACTING-RELATED"/>
    <property type="match status" value="1"/>
</dbReference>
<dbReference type="GO" id="GO:0006974">
    <property type="term" value="P:DNA damage response"/>
    <property type="evidence" value="ECO:0007669"/>
    <property type="project" value="UniProtKB-KW"/>
</dbReference>
<keyword evidence="11" id="KW-1185">Reference proteome</keyword>
<feature type="domain" description="Chromosome segregation in meiosis protein 3" evidence="9">
    <location>
        <begin position="71"/>
        <end position="152"/>
    </location>
</feature>
<dbReference type="PANTHER" id="PTHR13220:SF11">
    <property type="entry name" value="TIMELESS-INTERACTING PROTEIN"/>
    <property type="match status" value="1"/>
</dbReference>
<keyword evidence="4 7" id="KW-0227">DNA damage</keyword>
<dbReference type="Ensembl" id="ENSDCDT00010055664.1">
    <property type="protein sequence ID" value="ENSDCDP00010045483.1"/>
    <property type="gene ID" value="ENSDCDG00010028018.1"/>
</dbReference>
<keyword evidence="5 7" id="KW-0539">Nucleus</keyword>
<reference evidence="10" key="2">
    <citation type="submission" date="2025-08" db="UniProtKB">
        <authorList>
            <consortium name="Ensembl"/>
        </authorList>
    </citation>
    <scope>IDENTIFICATION</scope>
</reference>
<comment type="function">
    <text evidence="7">Plays an important role in the control of DNA replication and the maintenance of replication fork stability.</text>
</comment>
<gene>
    <name evidence="10" type="primary">TIPIN</name>
</gene>
<feature type="region of interest" description="Disordered" evidence="8">
    <location>
        <begin position="23"/>
        <end position="67"/>
    </location>
</feature>
<evidence type="ECO:0000256" key="1">
    <source>
        <dbReference type="ARBA" id="ARBA00004123"/>
    </source>
</evidence>
<evidence type="ECO:0000313" key="10">
    <source>
        <dbReference type="Ensembl" id="ENSDCDP00010045483.1"/>
    </source>
</evidence>
<reference evidence="10 11" key="1">
    <citation type="submission" date="2020-06" db="EMBL/GenBank/DDBJ databases">
        <authorList>
            <consortium name="Wellcome Sanger Institute Data Sharing"/>
        </authorList>
    </citation>
    <scope>NUCLEOTIDE SEQUENCE [LARGE SCALE GENOMIC DNA]</scope>
</reference>
<comment type="similarity">
    <text evidence="2 7">Belongs to the CSM3 family.</text>
</comment>
<dbReference type="GeneTree" id="ENSGT00390000005764"/>
<dbReference type="Pfam" id="PF07962">
    <property type="entry name" value="Swi3"/>
    <property type="match status" value="1"/>
</dbReference>
<dbReference type="GO" id="GO:0000076">
    <property type="term" value="P:DNA replication checkpoint signaling"/>
    <property type="evidence" value="ECO:0007669"/>
    <property type="project" value="UniProtKB-UniRule"/>
</dbReference>
<sequence>MIDPQENSLFNVPEYESIKDENFAAFPPPLSPGQGDVEGELFANGDEEGDLSKLPDAPVAKRRTVKRPQPKLDSVRLTSERGLPALRTLFDDVRFRGKGHEAEDLRVLMQKMENWAHRLYPKMQFEEFIDKVEFLGSKKEVQTCLKRIRLDMPLTHEDFNTKEDEREDCLQDEHVSEELDPFADGGFRDDHIIHSTPASLSLTEEQRHRIELNKQQALERRLARQQQQQGASQPVDREEPSDHSPTVSSQENDLHVPGTEETEKPQQPVRATRPASPLFDDECYSPAAELANGTADSSD</sequence>
<evidence type="ECO:0000256" key="4">
    <source>
        <dbReference type="ARBA" id="ARBA00022763"/>
    </source>
</evidence>
<dbReference type="GO" id="GO:0031297">
    <property type="term" value="P:replication fork processing"/>
    <property type="evidence" value="ECO:0007669"/>
    <property type="project" value="UniProtKB-UniRule"/>
</dbReference>
<proteinExistence type="inferred from homology"/>
<dbReference type="Proteomes" id="UP000694580">
    <property type="component" value="Chromosome 16"/>
</dbReference>
<dbReference type="AlphaFoldDB" id="A0AAY4DJ82"/>
<dbReference type="RefSeq" id="XP_028812153.1">
    <property type="nucleotide sequence ID" value="XM_028956320.1"/>
</dbReference>
<evidence type="ECO:0000256" key="8">
    <source>
        <dbReference type="SAM" id="MobiDB-lite"/>
    </source>
</evidence>
<evidence type="ECO:0000256" key="2">
    <source>
        <dbReference type="ARBA" id="ARBA00006075"/>
    </source>
</evidence>
<organism evidence="10 11">
    <name type="scientific">Denticeps clupeoides</name>
    <name type="common">denticle herring</name>
    <dbReference type="NCBI Taxonomy" id="299321"/>
    <lineage>
        <taxon>Eukaryota</taxon>
        <taxon>Metazoa</taxon>
        <taxon>Chordata</taxon>
        <taxon>Craniata</taxon>
        <taxon>Vertebrata</taxon>
        <taxon>Euteleostomi</taxon>
        <taxon>Actinopterygii</taxon>
        <taxon>Neopterygii</taxon>
        <taxon>Teleostei</taxon>
        <taxon>Clupei</taxon>
        <taxon>Clupeiformes</taxon>
        <taxon>Denticipitoidei</taxon>
        <taxon>Denticipitidae</taxon>
        <taxon>Denticeps</taxon>
    </lineage>
</organism>
<feature type="region of interest" description="Disordered" evidence="8">
    <location>
        <begin position="219"/>
        <end position="299"/>
    </location>
</feature>
<dbReference type="GO" id="GO:0031298">
    <property type="term" value="C:replication fork protection complex"/>
    <property type="evidence" value="ECO:0007669"/>
    <property type="project" value="TreeGrafter"/>
</dbReference>
<evidence type="ECO:0000256" key="7">
    <source>
        <dbReference type="RuleBase" id="RU366049"/>
    </source>
</evidence>
<dbReference type="InterPro" id="IPR012923">
    <property type="entry name" value="Csm3"/>
</dbReference>
<dbReference type="GO" id="GO:0043111">
    <property type="term" value="P:replication fork arrest"/>
    <property type="evidence" value="ECO:0007669"/>
    <property type="project" value="TreeGrafter"/>
</dbReference>
<evidence type="ECO:0000256" key="5">
    <source>
        <dbReference type="ARBA" id="ARBA00023242"/>
    </source>
</evidence>
<dbReference type="InterPro" id="IPR040038">
    <property type="entry name" value="TIPIN/Csm3/Swi3"/>
</dbReference>
<accession>A0AAY4DJ82</accession>
<evidence type="ECO:0000313" key="11">
    <source>
        <dbReference type="Proteomes" id="UP000694580"/>
    </source>
</evidence>
<reference evidence="10" key="3">
    <citation type="submission" date="2025-09" db="UniProtKB">
        <authorList>
            <consortium name="Ensembl"/>
        </authorList>
    </citation>
    <scope>IDENTIFICATION</scope>
</reference>
<dbReference type="GO" id="GO:0003677">
    <property type="term" value="F:DNA binding"/>
    <property type="evidence" value="ECO:0007669"/>
    <property type="project" value="TreeGrafter"/>
</dbReference>
<protein>
    <recommendedName>
        <fullName evidence="3 7">TIMELESS-interacting protein</fullName>
    </recommendedName>
</protein>
<dbReference type="GeneID" id="114765840"/>
<evidence type="ECO:0000256" key="3">
    <source>
        <dbReference type="ARBA" id="ARBA00018750"/>
    </source>
</evidence>
<name>A0AAY4DJ82_9TELE</name>
<evidence type="ECO:0000256" key="6">
    <source>
        <dbReference type="ARBA" id="ARBA00023306"/>
    </source>
</evidence>